<accession>A0ABS6D1V5</accession>
<comment type="caution">
    <text evidence="3">The sequence shown here is derived from an EMBL/GenBank/DDBJ whole genome shotgun (WGS) entry which is preliminary data.</text>
</comment>
<dbReference type="EMBL" id="JABACJ020000005">
    <property type="protein sequence ID" value="MBU3875578.1"/>
    <property type="molecule type" value="Genomic_DNA"/>
</dbReference>
<dbReference type="InterPro" id="IPR000994">
    <property type="entry name" value="Pept_M24"/>
</dbReference>
<keyword evidence="4" id="KW-1185">Reference proteome</keyword>
<dbReference type="Proteomes" id="UP000723714">
    <property type="component" value="Unassembled WGS sequence"/>
</dbReference>
<evidence type="ECO:0000313" key="4">
    <source>
        <dbReference type="Proteomes" id="UP000723714"/>
    </source>
</evidence>
<dbReference type="Pfam" id="PF00557">
    <property type="entry name" value="Peptidase_M24"/>
    <property type="match status" value="1"/>
</dbReference>
<evidence type="ECO:0000259" key="1">
    <source>
        <dbReference type="Pfam" id="PF00557"/>
    </source>
</evidence>
<feature type="domain" description="Peptidase M24" evidence="1">
    <location>
        <begin position="174"/>
        <end position="376"/>
    </location>
</feature>
<dbReference type="RefSeq" id="WP_216240626.1">
    <property type="nucleotide sequence ID" value="NZ_JABACJ020000005.1"/>
</dbReference>
<gene>
    <name evidence="3" type="ORF">HGO97_007110</name>
</gene>
<dbReference type="PANTHER" id="PTHR46112:SF2">
    <property type="entry name" value="XAA-PRO AMINOPEPTIDASE P-RELATED"/>
    <property type="match status" value="1"/>
</dbReference>
<dbReference type="PANTHER" id="PTHR46112">
    <property type="entry name" value="AMINOPEPTIDASE"/>
    <property type="match status" value="1"/>
</dbReference>
<sequence length="393" mass="44824">MRPKISEREFEERRRKVQDFMAERNLDLLLLYADDRYVYGQAYARWMIDYQPQFEAALVLVPAKGEIALVTGAESVEFALHTSRCRTVYATPQFLHPNEDYPYCEVTSFEEVIARLEAQSERKIRHIGVAGKAFIPYDLFMEIVEKFGNEWIHDVEEALSMLRAVKTEEEISVIRYAYQIAEKGMDTLYQKLREGISERELAAEAEYEMRKMGSEGMGIETMINSGPANTSPILSRTTFRELQRSDLVVATLAPRYEGYHGAVGRPFVLGEAPKEIQAYIELVMSAQEETMKSLGPGMTGKEMDAISRNQLEKAGFGKNFAYTGIHSVGVIEFEQPILSSKCDVVLKPNMVFSIDIPLFLNEWGGMRLENGYLVTEHGCEPLNTWDRTYIKPI</sequence>
<evidence type="ECO:0000259" key="2">
    <source>
        <dbReference type="Pfam" id="PF01321"/>
    </source>
</evidence>
<protein>
    <submittedName>
        <fullName evidence="3">Xaa-Pro peptidase family protein</fullName>
    </submittedName>
</protein>
<dbReference type="Pfam" id="PF01321">
    <property type="entry name" value="Creatinase_N"/>
    <property type="match status" value="1"/>
</dbReference>
<proteinExistence type="predicted"/>
<feature type="domain" description="Creatinase N-terminal" evidence="2">
    <location>
        <begin position="13"/>
        <end position="165"/>
    </location>
</feature>
<name>A0ABS6D1V5_9FIRM</name>
<evidence type="ECO:0000313" key="3">
    <source>
        <dbReference type="EMBL" id="MBU3875578.1"/>
    </source>
</evidence>
<organism evidence="3 4">
    <name type="scientific">Faecalicatena faecalis</name>
    <dbReference type="NCBI Taxonomy" id="2726362"/>
    <lineage>
        <taxon>Bacteria</taxon>
        <taxon>Bacillati</taxon>
        <taxon>Bacillota</taxon>
        <taxon>Clostridia</taxon>
        <taxon>Lachnospirales</taxon>
        <taxon>Lachnospiraceae</taxon>
        <taxon>Faecalicatena</taxon>
    </lineage>
</organism>
<reference evidence="3 4" key="1">
    <citation type="submission" date="2021-06" db="EMBL/GenBank/DDBJ databases">
        <title>Faecalicatena sp. nov. isolated from porcine feces.</title>
        <authorList>
            <person name="Oh B.S."/>
            <person name="Lee J.H."/>
        </authorList>
    </citation>
    <scope>NUCLEOTIDE SEQUENCE [LARGE SCALE GENOMIC DNA]</scope>
    <source>
        <strain evidence="3 4">AGMB00832</strain>
    </source>
</reference>
<dbReference type="InterPro" id="IPR000587">
    <property type="entry name" value="Creatinase_N"/>
</dbReference>
<dbReference type="InterPro" id="IPR050659">
    <property type="entry name" value="Peptidase_M24B"/>
</dbReference>